<keyword evidence="8" id="KW-0902">Two-component regulatory system</keyword>
<dbReference type="Gene3D" id="1.20.5.1930">
    <property type="match status" value="1"/>
</dbReference>
<dbReference type="InterPro" id="IPR011712">
    <property type="entry name" value="Sig_transdc_His_kin_sub3_dim/P"/>
</dbReference>
<dbReference type="Pfam" id="PF02518">
    <property type="entry name" value="HATPase_c"/>
    <property type="match status" value="1"/>
</dbReference>
<comment type="catalytic activity">
    <reaction evidence="1">
        <text>ATP + protein L-histidine = ADP + protein N-phospho-L-histidine.</text>
        <dbReference type="EC" id="2.7.13.3"/>
    </reaction>
</comment>
<dbReference type="Proteomes" id="UP000591537">
    <property type="component" value="Unassembled WGS sequence"/>
</dbReference>
<dbReference type="GO" id="GO:0005524">
    <property type="term" value="F:ATP binding"/>
    <property type="evidence" value="ECO:0007669"/>
    <property type="project" value="UniProtKB-KW"/>
</dbReference>
<dbReference type="GO" id="GO:0046983">
    <property type="term" value="F:protein dimerization activity"/>
    <property type="evidence" value="ECO:0007669"/>
    <property type="project" value="InterPro"/>
</dbReference>
<protein>
    <recommendedName>
        <fullName evidence="2">histidine kinase</fullName>
        <ecNumber evidence="2">2.7.13.3</ecNumber>
    </recommendedName>
</protein>
<evidence type="ECO:0000313" key="11">
    <source>
        <dbReference type="EMBL" id="MBB6075116.1"/>
    </source>
</evidence>
<dbReference type="PANTHER" id="PTHR24421:SF10">
    <property type="entry name" value="NITRATE_NITRITE SENSOR PROTEIN NARQ"/>
    <property type="match status" value="1"/>
</dbReference>
<keyword evidence="7" id="KW-0067">ATP-binding</keyword>
<sequence length="404" mass="43002">MREVLSPEARPTAGALLVDALLAIALAVIGVVVSLRFGPVDPYVVMGSHDAASPARPYVPVGARPHYWLIALNPLPLAFRRWYPLPAFWAAAGTGLLLTSQATWITIAVCAAAAYSAIAHSRRRVLAVASLAIAAVLSSVAFRNAAPELPSWSAAFVIILLAGVVARTVRYWQDQFRASQLRVATLQTEKEEAARQAVEDERTRITAELHDIVSHNVSVMVIQAGAASRVLDTAPEESRDAMRAVETSGRAAMAELRAVMSLLAGPGSSADGLQPQPGLDQLEALVKGVRATGMPVDFTVSLPPESLPPGVELAAYRVVQEALTNALKHASGASASVALRHDDDWLEIEVTDTGGTRAEQARTGNGRGLIGLRERLAAYGGSLEARRRFGSGFLVKARIPRRPE</sequence>
<evidence type="ECO:0000256" key="9">
    <source>
        <dbReference type="SAM" id="Phobius"/>
    </source>
</evidence>
<comment type="caution">
    <text evidence="11">The sequence shown here is derived from an EMBL/GenBank/DDBJ whole genome shotgun (WGS) entry which is preliminary data.</text>
</comment>
<evidence type="ECO:0000256" key="6">
    <source>
        <dbReference type="ARBA" id="ARBA00022777"/>
    </source>
</evidence>
<dbReference type="InterPro" id="IPR003594">
    <property type="entry name" value="HATPase_dom"/>
</dbReference>
<feature type="transmembrane region" description="Helical" evidence="9">
    <location>
        <begin position="12"/>
        <end position="37"/>
    </location>
</feature>
<keyword evidence="5" id="KW-0547">Nucleotide-binding</keyword>
<feature type="transmembrane region" description="Helical" evidence="9">
    <location>
        <begin position="125"/>
        <end position="146"/>
    </location>
</feature>
<dbReference type="PANTHER" id="PTHR24421">
    <property type="entry name" value="NITRATE/NITRITE SENSOR PROTEIN NARX-RELATED"/>
    <property type="match status" value="1"/>
</dbReference>
<evidence type="ECO:0000256" key="5">
    <source>
        <dbReference type="ARBA" id="ARBA00022741"/>
    </source>
</evidence>
<dbReference type="EC" id="2.7.13.3" evidence="2"/>
<dbReference type="InterPro" id="IPR005467">
    <property type="entry name" value="His_kinase_dom"/>
</dbReference>
<organism evidence="11 12">
    <name type="scientific">Streptomyces paradoxus</name>
    <dbReference type="NCBI Taxonomy" id="66375"/>
    <lineage>
        <taxon>Bacteria</taxon>
        <taxon>Bacillati</taxon>
        <taxon>Actinomycetota</taxon>
        <taxon>Actinomycetes</taxon>
        <taxon>Kitasatosporales</taxon>
        <taxon>Streptomycetaceae</taxon>
        <taxon>Streptomyces</taxon>
    </lineage>
</organism>
<evidence type="ECO:0000259" key="10">
    <source>
        <dbReference type="PROSITE" id="PS50109"/>
    </source>
</evidence>
<evidence type="ECO:0000256" key="7">
    <source>
        <dbReference type="ARBA" id="ARBA00022840"/>
    </source>
</evidence>
<reference evidence="11 12" key="1">
    <citation type="submission" date="2020-08" db="EMBL/GenBank/DDBJ databases">
        <title>Genomic Encyclopedia of Type Strains, Phase IV (KMG-IV): sequencing the most valuable type-strain genomes for metagenomic binning, comparative biology and taxonomic classification.</title>
        <authorList>
            <person name="Goeker M."/>
        </authorList>
    </citation>
    <scope>NUCLEOTIDE SEQUENCE [LARGE SCALE GENOMIC DNA]</scope>
    <source>
        <strain evidence="11 12">DSM 43350</strain>
    </source>
</reference>
<accession>A0A7W9T7S9</accession>
<keyword evidence="4" id="KW-0808">Transferase</keyword>
<evidence type="ECO:0000256" key="3">
    <source>
        <dbReference type="ARBA" id="ARBA00022553"/>
    </source>
</evidence>
<dbReference type="GO" id="GO:0016020">
    <property type="term" value="C:membrane"/>
    <property type="evidence" value="ECO:0007669"/>
    <property type="project" value="InterPro"/>
</dbReference>
<keyword evidence="9" id="KW-0472">Membrane</keyword>
<dbReference type="PROSITE" id="PS50109">
    <property type="entry name" value="HIS_KIN"/>
    <property type="match status" value="1"/>
</dbReference>
<feature type="transmembrane region" description="Helical" evidence="9">
    <location>
        <begin position="87"/>
        <end position="113"/>
    </location>
</feature>
<proteinExistence type="predicted"/>
<keyword evidence="9" id="KW-1133">Transmembrane helix</keyword>
<keyword evidence="12" id="KW-1185">Reference proteome</keyword>
<dbReference type="EMBL" id="JACHGV010000001">
    <property type="protein sequence ID" value="MBB6075116.1"/>
    <property type="molecule type" value="Genomic_DNA"/>
</dbReference>
<dbReference type="Gene3D" id="3.30.565.10">
    <property type="entry name" value="Histidine kinase-like ATPase, C-terminal domain"/>
    <property type="match status" value="1"/>
</dbReference>
<dbReference type="GO" id="GO:0000155">
    <property type="term" value="F:phosphorelay sensor kinase activity"/>
    <property type="evidence" value="ECO:0007669"/>
    <property type="project" value="InterPro"/>
</dbReference>
<evidence type="ECO:0000256" key="1">
    <source>
        <dbReference type="ARBA" id="ARBA00000085"/>
    </source>
</evidence>
<name>A0A7W9T7S9_9ACTN</name>
<keyword evidence="3" id="KW-0597">Phosphoprotein</keyword>
<evidence type="ECO:0000256" key="4">
    <source>
        <dbReference type="ARBA" id="ARBA00022679"/>
    </source>
</evidence>
<dbReference type="SUPFAM" id="SSF55874">
    <property type="entry name" value="ATPase domain of HSP90 chaperone/DNA topoisomerase II/histidine kinase"/>
    <property type="match status" value="1"/>
</dbReference>
<dbReference type="Pfam" id="PF07730">
    <property type="entry name" value="HisKA_3"/>
    <property type="match status" value="1"/>
</dbReference>
<dbReference type="RefSeq" id="WP_313672946.1">
    <property type="nucleotide sequence ID" value="NZ_BAAARS010000001.1"/>
</dbReference>
<keyword evidence="9" id="KW-0812">Transmembrane</keyword>
<feature type="transmembrane region" description="Helical" evidence="9">
    <location>
        <begin position="152"/>
        <end position="172"/>
    </location>
</feature>
<dbReference type="AlphaFoldDB" id="A0A7W9T7S9"/>
<feature type="domain" description="Histidine kinase" evidence="10">
    <location>
        <begin position="317"/>
        <end position="403"/>
    </location>
</feature>
<gene>
    <name evidence="11" type="ORF">HNR57_001000</name>
</gene>
<dbReference type="InterPro" id="IPR036890">
    <property type="entry name" value="HATPase_C_sf"/>
</dbReference>
<dbReference type="CDD" id="cd16917">
    <property type="entry name" value="HATPase_UhpB-NarQ-NarX-like"/>
    <property type="match status" value="1"/>
</dbReference>
<keyword evidence="6 11" id="KW-0418">Kinase</keyword>
<evidence type="ECO:0000313" key="12">
    <source>
        <dbReference type="Proteomes" id="UP000591537"/>
    </source>
</evidence>
<evidence type="ECO:0000256" key="8">
    <source>
        <dbReference type="ARBA" id="ARBA00023012"/>
    </source>
</evidence>
<dbReference type="InterPro" id="IPR050482">
    <property type="entry name" value="Sensor_HK_TwoCompSys"/>
</dbReference>
<evidence type="ECO:0000256" key="2">
    <source>
        <dbReference type="ARBA" id="ARBA00012438"/>
    </source>
</evidence>